<sequence length="96" mass="10858">MASSNQEHNKCVEKMVQSVLDGSKTIEEFKARMEECEESPETTDELEKIIRDCLKNKVERKCCPEKIVQELKLKIGIGVLLAIGLALNLKVIQDIL</sequence>
<reference key="1">
    <citation type="submission" date="2010-11" db="EMBL/GenBank/DDBJ databases">
        <title>The complete genome of Leadbetterella byssophila DSM 17132.</title>
        <authorList>
            <consortium name="US DOE Joint Genome Institute (JGI-PGF)"/>
            <person name="Lucas S."/>
            <person name="Copeland A."/>
            <person name="Lapidus A."/>
            <person name="Glavina del Rio T."/>
            <person name="Dalin E."/>
            <person name="Tice H."/>
            <person name="Bruce D."/>
            <person name="Goodwin L."/>
            <person name="Pitluck S."/>
            <person name="Kyrpides N."/>
            <person name="Mavromatis K."/>
            <person name="Ivanova N."/>
            <person name="Teshima H."/>
            <person name="Brettin T."/>
            <person name="Detter J.C."/>
            <person name="Han C."/>
            <person name="Tapia R."/>
            <person name="Land M."/>
            <person name="Hauser L."/>
            <person name="Markowitz V."/>
            <person name="Cheng J.-F."/>
            <person name="Hugenholtz P."/>
            <person name="Woyke T."/>
            <person name="Wu D."/>
            <person name="Tindall B."/>
            <person name="Pomrenke H.G."/>
            <person name="Brambilla E."/>
            <person name="Klenk H.-P."/>
            <person name="Eisen J.A."/>
        </authorList>
    </citation>
    <scope>NUCLEOTIDE SEQUENCE [LARGE SCALE GENOMIC DNA]</scope>
    <source>
        <strain>DSM 17132</strain>
    </source>
</reference>
<dbReference type="KEGG" id="lby:Lbys_1679"/>
<dbReference type="HOGENOM" id="CLU_2356242_0_0_10"/>
<evidence type="ECO:0000313" key="2">
    <source>
        <dbReference type="Proteomes" id="UP000007435"/>
    </source>
</evidence>
<proteinExistence type="predicted"/>
<dbReference type="AlphaFoldDB" id="E4RZG2"/>
<dbReference type="Proteomes" id="UP000007435">
    <property type="component" value="Chromosome"/>
</dbReference>
<evidence type="ECO:0000313" key="1">
    <source>
        <dbReference type="EMBL" id="ADQ17386.1"/>
    </source>
</evidence>
<accession>E4RZG2</accession>
<dbReference type="STRING" id="649349.Lbys_1679"/>
<dbReference type="OrthoDB" id="965693at2"/>
<keyword evidence="2" id="KW-1185">Reference proteome</keyword>
<dbReference type="RefSeq" id="WP_013408435.1">
    <property type="nucleotide sequence ID" value="NC_014655.1"/>
</dbReference>
<gene>
    <name evidence="1" type="ordered locus">Lbys_1679</name>
</gene>
<protein>
    <submittedName>
        <fullName evidence="1">Uncharacterized protein</fullName>
    </submittedName>
</protein>
<name>E4RZG2_LEAB4</name>
<organism evidence="1 2">
    <name type="scientific">Leadbetterella byssophila (strain DSM 17132 / JCM 16389 / KACC 11308 / NBRC 106382 / 4M15)</name>
    <dbReference type="NCBI Taxonomy" id="649349"/>
    <lineage>
        <taxon>Bacteria</taxon>
        <taxon>Pseudomonadati</taxon>
        <taxon>Bacteroidota</taxon>
        <taxon>Cytophagia</taxon>
        <taxon>Cytophagales</taxon>
        <taxon>Leadbetterellaceae</taxon>
        <taxon>Leadbetterella</taxon>
    </lineage>
</organism>
<dbReference type="EMBL" id="CP002305">
    <property type="protein sequence ID" value="ADQ17386.1"/>
    <property type="molecule type" value="Genomic_DNA"/>
</dbReference>
<reference evidence="1 2" key="2">
    <citation type="journal article" date="2011" name="Stand. Genomic Sci.">
        <title>Complete genome sequence of Leadbetterella byssophila type strain (4M15).</title>
        <authorList>
            <person name="Abt B."/>
            <person name="Teshima H."/>
            <person name="Lucas S."/>
            <person name="Lapidus A."/>
            <person name="Del Rio T.G."/>
            <person name="Nolan M."/>
            <person name="Tice H."/>
            <person name="Cheng J.F."/>
            <person name="Pitluck S."/>
            <person name="Liolios K."/>
            <person name="Pagani I."/>
            <person name="Ivanova N."/>
            <person name="Mavromatis K."/>
            <person name="Pati A."/>
            <person name="Tapia R."/>
            <person name="Han C."/>
            <person name="Goodwin L."/>
            <person name="Chen A."/>
            <person name="Palaniappan K."/>
            <person name="Land M."/>
            <person name="Hauser L."/>
            <person name="Chang Y.J."/>
            <person name="Jeffries C.D."/>
            <person name="Rohde M."/>
            <person name="Goker M."/>
            <person name="Tindall B.J."/>
            <person name="Detter J.C."/>
            <person name="Woyke T."/>
            <person name="Bristow J."/>
            <person name="Eisen J.A."/>
            <person name="Markowitz V."/>
            <person name="Hugenholtz P."/>
            <person name="Klenk H.P."/>
            <person name="Kyrpides N.C."/>
        </authorList>
    </citation>
    <scope>NUCLEOTIDE SEQUENCE [LARGE SCALE GENOMIC DNA]</scope>
    <source>
        <strain evidence="2">DSM 17132 / JCM 16389 / KACC 11308 / NBRC 106382 / 4M15</strain>
    </source>
</reference>